<evidence type="ECO:0000313" key="1">
    <source>
        <dbReference type="EMBL" id="SMX54862.1"/>
    </source>
</evidence>
<sequence>MGAQRPMQSSARHRYFKRRLKRSLGLLTAGLILAGIVGGGLAYPVLAPDSSRWSGPVITPTVSPTAESMISSVPETSLPTPETPTEAVLLTTEATPTQKEPGLPLPTQARNIPPSDDPSILYYTVAGDSLAVVSLRFGVNVGEVKSPMEIDHHGLLPPGQLLIIPNRLGETSSRSKLLPDSEVTFSPSTVDFDIKSFVEEAGGYLATHSQYLATTGITSGADVIGRIALEYSVNPRLLLAFLEYRSGWVYGFPEDQRSIDYPLGYYMEAKKDLYLQAAWFASRVMDGYYGWKEGRKLAIDFDDGQFLRLAPELNSGTVGLMNAFSDLYSYDDWVQALYTEESFFTLFEQMFGNPWIRAQEVEPLIPADIAQPEMILPFEPNYKWAFTGGPHAAWSSADVWAALDFAPPSSETGCHESPVWVVASVPGRVVRSENGVVVIDMDGDGYEQTGWTLLYLHIATKDRIPLDTWVEVGDRIGHPSCEGGRSTGTHVHIARRYNGEWVPAGGPLPFTLSGWTARASSVPYKGWLTRGTEIIYANTAATFETHIKREK</sequence>
<dbReference type="Gene3D" id="2.70.70.10">
    <property type="entry name" value="Glucose Permease (Domain IIA)"/>
    <property type="match status" value="1"/>
</dbReference>
<proteinExistence type="predicted"/>
<dbReference type="KEGG" id="abat:CFX1CAM_1797"/>
<dbReference type="RefSeq" id="WP_087862670.1">
    <property type="nucleotide sequence ID" value="NZ_LT859958.1"/>
</dbReference>
<dbReference type="SUPFAM" id="SSF51261">
    <property type="entry name" value="Duplicated hybrid motif"/>
    <property type="match status" value="1"/>
</dbReference>
<dbReference type="Proteomes" id="UP000195514">
    <property type="component" value="Chromosome I"/>
</dbReference>
<dbReference type="EMBL" id="LT859958">
    <property type="protein sequence ID" value="SMX54862.1"/>
    <property type="molecule type" value="Genomic_DNA"/>
</dbReference>
<name>A0A1Y6K584_9CHLR</name>
<dbReference type="OrthoDB" id="145893at2"/>
<accession>A0A1Y6K584</accession>
<gene>
    <name evidence="1" type="ORF">CFX1CAM_1797</name>
</gene>
<dbReference type="AlphaFoldDB" id="A0A1Y6K584"/>
<evidence type="ECO:0000313" key="2">
    <source>
        <dbReference type="Proteomes" id="UP000195514"/>
    </source>
</evidence>
<organism evidence="1 2">
    <name type="scientific">Candidatus Brevifilum fermentans</name>
    <dbReference type="NCBI Taxonomy" id="1986204"/>
    <lineage>
        <taxon>Bacteria</taxon>
        <taxon>Bacillati</taxon>
        <taxon>Chloroflexota</taxon>
        <taxon>Anaerolineae</taxon>
        <taxon>Anaerolineales</taxon>
        <taxon>Anaerolineaceae</taxon>
        <taxon>Candidatus Brevifilum</taxon>
    </lineage>
</organism>
<reference evidence="2" key="1">
    <citation type="submission" date="2017-05" db="EMBL/GenBank/DDBJ databases">
        <authorList>
            <person name="Kirkegaard R."/>
            <person name="Mcilroy J S."/>
        </authorList>
    </citation>
    <scope>NUCLEOTIDE SEQUENCE [LARGE SCALE GENOMIC DNA]</scope>
</reference>
<keyword evidence="2" id="KW-1185">Reference proteome</keyword>
<protein>
    <recommendedName>
        <fullName evidence="3">LysM domain-containing protein</fullName>
    </recommendedName>
</protein>
<dbReference type="InterPro" id="IPR011055">
    <property type="entry name" value="Dup_hybrid_motif"/>
</dbReference>
<evidence type="ECO:0008006" key="3">
    <source>
        <dbReference type="Google" id="ProtNLM"/>
    </source>
</evidence>